<evidence type="ECO:0000313" key="2">
    <source>
        <dbReference type="Proteomes" id="UP000337909"/>
    </source>
</evidence>
<dbReference type="Pfam" id="PF20131">
    <property type="entry name" value="MC3"/>
    <property type="match status" value="1"/>
</dbReference>
<sequence length="169" mass="18636">MEADNTDQPEGLDEVFLVQNPALGAVLMWKFVEGYKRASSKACPSLPLLFLVLPIIFSEALRTQLSATFESSGMRLFAAKFSKDQEELLAIQERMIMLRETSLSSVSIAIECGLLRMGHTDALVDCNVKHFPSGVPQEIKVLTKLAGKLGFWCGTLTLQEIQAALRIGF</sequence>
<dbReference type="RefSeq" id="WP_191624320.1">
    <property type="nucleotide sequence ID" value="NZ_CABVHQ010000023.1"/>
</dbReference>
<organism evidence="1 2">
    <name type="scientific">Pseudomonas fluorescens</name>
    <dbReference type="NCBI Taxonomy" id="294"/>
    <lineage>
        <taxon>Bacteria</taxon>
        <taxon>Pseudomonadati</taxon>
        <taxon>Pseudomonadota</taxon>
        <taxon>Gammaproteobacteria</taxon>
        <taxon>Pseudomonadales</taxon>
        <taxon>Pseudomonadaceae</taxon>
        <taxon>Pseudomonas</taxon>
    </lineage>
</organism>
<reference evidence="1 2" key="1">
    <citation type="submission" date="2019-09" db="EMBL/GenBank/DDBJ databases">
        <authorList>
            <person name="Chandra G."/>
            <person name="Truman W A."/>
        </authorList>
    </citation>
    <scope>NUCLEOTIDE SEQUENCE [LARGE SCALE GENOMIC DNA]</scope>
    <source>
        <strain evidence="1">PS691</strain>
    </source>
</reference>
<gene>
    <name evidence="1" type="ORF">PS691_02678</name>
</gene>
<dbReference type="Proteomes" id="UP000337909">
    <property type="component" value="Unassembled WGS sequence"/>
</dbReference>
<name>A0A5E7D1G2_PSEFL</name>
<proteinExistence type="predicted"/>
<accession>A0A5E7D1G2</accession>
<dbReference type="AlphaFoldDB" id="A0A5E7D1G2"/>
<dbReference type="EMBL" id="CABVHQ010000023">
    <property type="protein sequence ID" value="VVO01654.1"/>
    <property type="molecule type" value="Genomic_DNA"/>
</dbReference>
<evidence type="ECO:0000313" key="1">
    <source>
        <dbReference type="EMBL" id="VVO01654.1"/>
    </source>
</evidence>
<dbReference type="InterPro" id="IPR045390">
    <property type="entry name" value="ABC-3C_MC3"/>
</dbReference>
<protein>
    <submittedName>
        <fullName evidence="1">Uncharacterized protein</fullName>
    </submittedName>
</protein>